<organism evidence="2 3">
    <name type="scientific">Calocera cornea HHB12733</name>
    <dbReference type="NCBI Taxonomy" id="1353952"/>
    <lineage>
        <taxon>Eukaryota</taxon>
        <taxon>Fungi</taxon>
        <taxon>Dikarya</taxon>
        <taxon>Basidiomycota</taxon>
        <taxon>Agaricomycotina</taxon>
        <taxon>Dacrymycetes</taxon>
        <taxon>Dacrymycetales</taxon>
        <taxon>Dacrymycetaceae</taxon>
        <taxon>Calocera</taxon>
    </lineage>
</organism>
<protein>
    <submittedName>
        <fullName evidence="2">NAD(P)-binding protein</fullName>
    </submittedName>
</protein>
<dbReference type="Proteomes" id="UP000076842">
    <property type="component" value="Unassembled WGS sequence"/>
</dbReference>
<accession>A0A165EGW8</accession>
<keyword evidence="3" id="KW-1185">Reference proteome</keyword>
<dbReference type="Pfam" id="PF00106">
    <property type="entry name" value="adh_short"/>
    <property type="match status" value="1"/>
</dbReference>
<dbReference type="PRINTS" id="PR00081">
    <property type="entry name" value="GDHRDH"/>
</dbReference>
<name>A0A165EGW8_9BASI</name>
<dbReference type="GO" id="GO:0016491">
    <property type="term" value="F:oxidoreductase activity"/>
    <property type="evidence" value="ECO:0007669"/>
    <property type="project" value="UniProtKB-KW"/>
</dbReference>
<dbReference type="STRING" id="1353952.A0A165EGW8"/>
<dbReference type="InterPro" id="IPR002347">
    <property type="entry name" value="SDR_fam"/>
</dbReference>
<dbReference type="PANTHER" id="PTHR43157">
    <property type="entry name" value="PHOSPHATIDYLINOSITOL-GLYCAN BIOSYNTHESIS CLASS F PROTEIN-RELATED"/>
    <property type="match status" value="1"/>
</dbReference>
<dbReference type="EMBL" id="KV424006">
    <property type="protein sequence ID" value="KZT54848.1"/>
    <property type="molecule type" value="Genomic_DNA"/>
</dbReference>
<evidence type="ECO:0000256" key="1">
    <source>
        <dbReference type="ARBA" id="ARBA00023002"/>
    </source>
</evidence>
<dbReference type="PANTHER" id="PTHR43157:SF31">
    <property type="entry name" value="PHOSPHATIDYLINOSITOL-GLYCAN BIOSYNTHESIS CLASS F PROTEIN"/>
    <property type="match status" value="1"/>
</dbReference>
<proteinExistence type="predicted"/>
<dbReference type="InParanoid" id="A0A165EGW8"/>
<dbReference type="OrthoDB" id="542013at2759"/>
<sequence length="335" mass="36907">MKMTVWKFLPEQYRTLPKPETYAPSLAGKVVIITGANVGLGLEAAKHLATMNPERLILACRDPKKAQRAVSDIQKVTGVKSIETWQLDISSNASVKAFADKFAKEGGGKLDILIENAGVNVPKLERTPDGWEKNIGVNHLGTSHLAFRMLPHLLQAPQPRLVILASDVHYFTKQPELMNRPDLLQSLNKDKPANKFEAFDGIQRYDISKTMNVLWGRVLARHIPFSSPLTVSTVNPGFCVSALLRDQPIGLRIFASLVGRTTEVGSRTIVHAAVAPQVQGKTGVYFSSCEEAEPSDFVISKAGGETEEKLWTETIRILGKVDPEVPRIVQTYLSC</sequence>
<dbReference type="SUPFAM" id="SSF51735">
    <property type="entry name" value="NAD(P)-binding Rossmann-fold domains"/>
    <property type="match status" value="1"/>
</dbReference>
<evidence type="ECO:0000313" key="2">
    <source>
        <dbReference type="EMBL" id="KZT54848.1"/>
    </source>
</evidence>
<keyword evidence="1" id="KW-0560">Oxidoreductase</keyword>
<gene>
    <name evidence="2" type="ORF">CALCODRAFT_510505</name>
</gene>
<evidence type="ECO:0000313" key="3">
    <source>
        <dbReference type="Proteomes" id="UP000076842"/>
    </source>
</evidence>
<dbReference type="AlphaFoldDB" id="A0A165EGW8"/>
<dbReference type="Gene3D" id="3.40.50.720">
    <property type="entry name" value="NAD(P)-binding Rossmann-like Domain"/>
    <property type="match status" value="1"/>
</dbReference>
<reference evidence="2 3" key="1">
    <citation type="journal article" date="2016" name="Mol. Biol. Evol.">
        <title>Comparative Genomics of Early-Diverging Mushroom-Forming Fungi Provides Insights into the Origins of Lignocellulose Decay Capabilities.</title>
        <authorList>
            <person name="Nagy L.G."/>
            <person name="Riley R."/>
            <person name="Tritt A."/>
            <person name="Adam C."/>
            <person name="Daum C."/>
            <person name="Floudas D."/>
            <person name="Sun H."/>
            <person name="Yadav J.S."/>
            <person name="Pangilinan J."/>
            <person name="Larsson K.H."/>
            <person name="Matsuura K."/>
            <person name="Barry K."/>
            <person name="Labutti K."/>
            <person name="Kuo R."/>
            <person name="Ohm R.A."/>
            <person name="Bhattacharya S.S."/>
            <person name="Shirouzu T."/>
            <person name="Yoshinaga Y."/>
            <person name="Martin F.M."/>
            <person name="Grigoriev I.V."/>
            <person name="Hibbett D.S."/>
        </authorList>
    </citation>
    <scope>NUCLEOTIDE SEQUENCE [LARGE SCALE GENOMIC DNA]</scope>
    <source>
        <strain evidence="2 3">HHB12733</strain>
    </source>
</reference>
<dbReference type="InterPro" id="IPR036291">
    <property type="entry name" value="NAD(P)-bd_dom_sf"/>
</dbReference>